<evidence type="ECO:0000313" key="2">
    <source>
        <dbReference type="EMBL" id="SDV51655.1"/>
    </source>
</evidence>
<evidence type="ECO:0000313" key="3">
    <source>
        <dbReference type="Proteomes" id="UP000243719"/>
    </source>
</evidence>
<dbReference type="EMBL" id="FNLO01000021">
    <property type="protein sequence ID" value="SDV51655.1"/>
    <property type="molecule type" value="Genomic_DNA"/>
</dbReference>
<reference evidence="3" key="1">
    <citation type="submission" date="2016-09" db="EMBL/GenBank/DDBJ databases">
        <authorList>
            <person name="Varghese N."/>
            <person name="Submissions S."/>
        </authorList>
    </citation>
    <scope>NUCLEOTIDE SEQUENCE [LARGE SCALE GENOMIC DNA]</scope>
    <source>
        <strain evidence="3">JS23</strain>
    </source>
</reference>
<dbReference type="RefSeq" id="WP_091913476.1">
    <property type="nucleotide sequence ID" value="NZ_FNLO01000021.1"/>
</dbReference>
<evidence type="ECO:0000259" key="1">
    <source>
        <dbReference type="Pfam" id="PF13471"/>
    </source>
</evidence>
<keyword evidence="3" id="KW-1185">Reference proteome</keyword>
<proteinExistence type="predicted"/>
<dbReference type="NCBIfam" id="NF033537">
    <property type="entry name" value="lasso_biosyn_B2"/>
    <property type="match status" value="1"/>
</dbReference>
<dbReference type="Pfam" id="PF13471">
    <property type="entry name" value="Transglut_core3"/>
    <property type="match status" value="1"/>
</dbReference>
<accession>A0A1H2PXF2</accession>
<organism evidence="2 3">
    <name type="scientific">Chitinasiproducens palmae</name>
    <dbReference type="NCBI Taxonomy" id="1770053"/>
    <lineage>
        <taxon>Bacteria</taxon>
        <taxon>Pseudomonadati</taxon>
        <taxon>Pseudomonadota</taxon>
        <taxon>Betaproteobacteria</taxon>
        <taxon>Burkholderiales</taxon>
        <taxon>Burkholderiaceae</taxon>
        <taxon>Chitinasiproducens</taxon>
    </lineage>
</organism>
<dbReference type="STRING" id="1770053.SAMN05216551_1218"/>
<dbReference type="Proteomes" id="UP000243719">
    <property type="component" value="Unassembled WGS sequence"/>
</dbReference>
<dbReference type="OrthoDB" id="8937888at2"/>
<name>A0A1H2PXF2_9BURK</name>
<sequence length="220" mass="24077">MGNPVFRARFEDQLIVLDVAKDSYTVLSPEQTRALACKPPAAIATVDRGVDAAEGRWPRGERGSTMCDVPGPDDCDYGGVPSNCWSISSADVSVAAGVRLIGQALLMLHRAHRISATRRLAGLQKHIETDPCRARRGRVTQYQLATALNVASLLYPKRTKCLEWAAAAILLGHRFGYRSTLVIGVQNRPFYAHAWVEHAGHVVGDDPTLRRRLAVILEIA</sequence>
<dbReference type="AlphaFoldDB" id="A0A1H2PXF2"/>
<dbReference type="InterPro" id="IPR032708">
    <property type="entry name" value="McjB_C"/>
</dbReference>
<feature type="domain" description="Microcin J25-processing protein McjB C-terminal" evidence="1">
    <location>
        <begin position="111"/>
        <end position="217"/>
    </location>
</feature>
<gene>
    <name evidence="2" type="ORF">SAMN05216551_1218</name>
</gene>
<protein>
    <submittedName>
        <fullName evidence="2">Transglutaminase-like superfamily protein</fullName>
    </submittedName>
</protein>
<dbReference type="InterPro" id="IPR053521">
    <property type="entry name" value="McjB-like"/>
</dbReference>